<evidence type="ECO:0000259" key="1">
    <source>
        <dbReference type="Pfam" id="PF00501"/>
    </source>
</evidence>
<gene>
    <name evidence="3" type="ORF">FM105_13925</name>
</gene>
<reference evidence="4" key="1">
    <citation type="submission" date="2017-02" db="EMBL/GenBank/DDBJ databases">
        <authorList>
            <person name="Dridi B."/>
        </authorList>
    </citation>
    <scope>NUCLEOTIDE SEQUENCE [LARGE SCALE GENOMIC DNA]</scope>
    <source>
        <strain evidence="4">B Co 03.10</strain>
    </source>
</reference>
<evidence type="ECO:0000313" key="3">
    <source>
        <dbReference type="EMBL" id="SLN00974.1"/>
    </source>
</evidence>
<dbReference type="AlphaFoldDB" id="A0A1X6XNN6"/>
<dbReference type="Pfam" id="PF13193">
    <property type="entry name" value="AMP-binding_C"/>
    <property type="match status" value="1"/>
</dbReference>
<dbReference type="Gene3D" id="3.40.50.12780">
    <property type="entry name" value="N-terminal domain of ligase-like"/>
    <property type="match status" value="1"/>
</dbReference>
<dbReference type="InterPro" id="IPR042099">
    <property type="entry name" value="ANL_N_sf"/>
</dbReference>
<protein>
    <submittedName>
        <fullName evidence="3">Probable long-chain-fatty-acid--CoA ligase</fullName>
    </submittedName>
</protein>
<dbReference type="InterPro" id="IPR025110">
    <property type="entry name" value="AMP-bd_C"/>
</dbReference>
<dbReference type="PANTHER" id="PTHR43767">
    <property type="entry name" value="LONG-CHAIN-FATTY-ACID--COA LIGASE"/>
    <property type="match status" value="1"/>
</dbReference>
<evidence type="ECO:0000259" key="2">
    <source>
        <dbReference type="Pfam" id="PF13193"/>
    </source>
</evidence>
<sequence length="541" mass="57069">MMQSPQRAVRTAVSAETSAGSAASALEDLTQDEQLAASRRLHWMNMLSLHAHSRTDDVALTGAGGTVTWGQLDARVSAVAADLQERGVAPGDRVFILSLNSVSYATALLAINTVGGIAVPLNIRSVAAEVDYLVTDSGAKVGFADQMGAGILADAPEAGVIPLIGFGEQFEQIASSGRTHRSVDVAESDTALIVYTSGTTSAPKGAMLTHLNFAAQTINTNRLGPAGSGSETAMIVVPLFHIAGLGFLYPAFFNGTKTVIAPPQVLMKIEALADLIEAENVTKLFLVPTLWQALCSLPGIRERNLPLDAVSWGASPASRETLQLMADTFPNAVISAAFGQTEMSPTTCALTGEDSFRKMGSVGKPIGMVAARVVDAMGDDVAQGETGEIVYRGPGYMQGYWNKPEQTEEAAAGGWFHSGDLVQVDDEGFYYVVDRAKDIIISGGENISSVEVEQAVAAHPKVADASVIGVPDAKWVETPLAIVAPADPEDPPTLEEVQAFISDRIASFKKPTKLEVVAELPRNASGKLQKHLLRKEFVPEG</sequence>
<dbReference type="PROSITE" id="PS00455">
    <property type="entry name" value="AMP_BINDING"/>
    <property type="match status" value="1"/>
</dbReference>
<dbReference type="PANTHER" id="PTHR43767:SF1">
    <property type="entry name" value="NONRIBOSOMAL PEPTIDE SYNTHASE PES1 (EUROFUNG)-RELATED"/>
    <property type="match status" value="1"/>
</dbReference>
<accession>A0A1X6XNN6</accession>
<proteinExistence type="predicted"/>
<organism evidence="3 4">
    <name type="scientific">Brevibacterium yomogidense</name>
    <dbReference type="NCBI Taxonomy" id="946573"/>
    <lineage>
        <taxon>Bacteria</taxon>
        <taxon>Bacillati</taxon>
        <taxon>Actinomycetota</taxon>
        <taxon>Actinomycetes</taxon>
        <taxon>Micrococcales</taxon>
        <taxon>Brevibacteriaceae</taxon>
        <taxon>Brevibacterium</taxon>
    </lineage>
</organism>
<dbReference type="GO" id="GO:0016878">
    <property type="term" value="F:acid-thiol ligase activity"/>
    <property type="evidence" value="ECO:0007669"/>
    <property type="project" value="UniProtKB-ARBA"/>
</dbReference>
<dbReference type="EMBL" id="FWFF01000020">
    <property type="protein sequence ID" value="SLN00974.1"/>
    <property type="molecule type" value="Genomic_DNA"/>
</dbReference>
<name>A0A1X6XNN6_9MICO</name>
<feature type="domain" description="AMP-dependent synthetase/ligase" evidence="1">
    <location>
        <begin position="50"/>
        <end position="401"/>
    </location>
</feature>
<evidence type="ECO:0000313" key="4">
    <source>
        <dbReference type="Proteomes" id="UP000196581"/>
    </source>
</evidence>
<dbReference type="SUPFAM" id="SSF56801">
    <property type="entry name" value="Acetyl-CoA synthetase-like"/>
    <property type="match status" value="1"/>
</dbReference>
<keyword evidence="4" id="KW-1185">Reference proteome</keyword>
<dbReference type="InterPro" id="IPR020845">
    <property type="entry name" value="AMP-binding_CS"/>
</dbReference>
<dbReference type="RefSeq" id="WP_218777963.1">
    <property type="nucleotide sequence ID" value="NZ_FWFF01000020.1"/>
</dbReference>
<feature type="domain" description="AMP-binding enzyme C-terminal" evidence="2">
    <location>
        <begin position="451"/>
        <end position="527"/>
    </location>
</feature>
<dbReference type="InterPro" id="IPR000873">
    <property type="entry name" value="AMP-dep_synth/lig_dom"/>
</dbReference>
<dbReference type="Proteomes" id="UP000196581">
    <property type="component" value="Unassembled WGS sequence"/>
</dbReference>
<dbReference type="InterPro" id="IPR050237">
    <property type="entry name" value="ATP-dep_AMP-bd_enzyme"/>
</dbReference>
<dbReference type="Gene3D" id="3.30.300.30">
    <property type="match status" value="1"/>
</dbReference>
<dbReference type="Pfam" id="PF00501">
    <property type="entry name" value="AMP-binding"/>
    <property type="match status" value="1"/>
</dbReference>
<keyword evidence="3" id="KW-0436">Ligase</keyword>
<dbReference type="InterPro" id="IPR045851">
    <property type="entry name" value="AMP-bd_C_sf"/>
</dbReference>